<keyword evidence="1" id="KW-0812">Transmembrane</keyword>
<feature type="transmembrane region" description="Helical" evidence="1">
    <location>
        <begin position="99"/>
        <end position="119"/>
    </location>
</feature>
<protein>
    <submittedName>
        <fullName evidence="2">VanZ like family protein</fullName>
    </submittedName>
</protein>
<proteinExistence type="predicted"/>
<dbReference type="EMBL" id="CP042997">
    <property type="protein sequence ID" value="QEH33757.1"/>
    <property type="molecule type" value="Genomic_DNA"/>
</dbReference>
<keyword evidence="1" id="KW-0472">Membrane</keyword>
<feature type="transmembrane region" description="Helical" evidence="1">
    <location>
        <begin position="46"/>
        <end position="63"/>
    </location>
</feature>
<sequence length="144" mass="16002">MTHRLRVGAAVLWTVVILILCWTPRIYLPAPEHEGSLVHLMHLDKIVHAGIFAVFAVLWLRTSSGRPRDYLLVLLAGAALALLTEAVQNHPFINREGELADGLTDVAGAIAGFPIYRFVEARYQRWSASNRRTADSRAFAVEDA</sequence>
<gene>
    <name evidence="2" type="ORF">OJF2_22630</name>
</gene>
<feature type="transmembrane region" description="Helical" evidence="1">
    <location>
        <begin position="70"/>
        <end position="87"/>
    </location>
</feature>
<evidence type="ECO:0000313" key="3">
    <source>
        <dbReference type="Proteomes" id="UP000324233"/>
    </source>
</evidence>
<dbReference type="OrthoDB" id="1524985at2"/>
<evidence type="ECO:0000256" key="1">
    <source>
        <dbReference type="SAM" id="Phobius"/>
    </source>
</evidence>
<keyword evidence="1" id="KW-1133">Transmembrane helix</keyword>
<organism evidence="2 3">
    <name type="scientific">Aquisphaera giovannonii</name>
    <dbReference type="NCBI Taxonomy" id="406548"/>
    <lineage>
        <taxon>Bacteria</taxon>
        <taxon>Pseudomonadati</taxon>
        <taxon>Planctomycetota</taxon>
        <taxon>Planctomycetia</taxon>
        <taxon>Isosphaerales</taxon>
        <taxon>Isosphaeraceae</taxon>
        <taxon>Aquisphaera</taxon>
    </lineage>
</organism>
<dbReference type="Proteomes" id="UP000324233">
    <property type="component" value="Chromosome"/>
</dbReference>
<name>A0A5B9W0G3_9BACT</name>
<dbReference type="KEGG" id="agv:OJF2_22630"/>
<accession>A0A5B9W0G3</accession>
<dbReference type="RefSeq" id="WP_148593765.1">
    <property type="nucleotide sequence ID" value="NZ_CP042997.1"/>
</dbReference>
<dbReference type="AlphaFoldDB" id="A0A5B9W0G3"/>
<keyword evidence="3" id="KW-1185">Reference proteome</keyword>
<reference evidence="2 3" key="1">
    <citation type="submission" date="2019-08" db="EMBL/GenBank/DDBJ databases">
        <title>Deep-cultivation of Planctomycetes and their phenomic and genomic characterization uncovers novel biology.</title>
        <authorList>
            <person name="Wiegand S."/>
            <person name="Jogler M."/>
            <person name="Boedeker C."/>
            <person name="Pinto D."/>
            <person name="Vollmers J."/>
            <person name="Rivas-Marin E."/>
            <person name="Kohn T."/>
            <person name="Peeters S.H."/>
            <person name="Heuer A."/>
            <person name="Rast P."/>
            <person name="Oberbeckmann S."/>
            <person name="Bunk B."/>
            <person name="Jeske O."/>
            <person name="Meyerdierks A."/>
            <person name="Storesund J.E."/>
            <person name="Kallscheuer N."/>
            <person name="Luecker S."/>
            <person name="Lage O.M."/>
            <person name="Pohl T."/>
            <person name="Merkel B.J."/>
            <person name="Hornburger P."/>
            <person name="Mueller R.-W."/>
            <person name="Bruemmer F."/>
            <person name="Labrenz M."/>
            <person name="Spormann A.M."/>
            <person name="Op den Camp H."/>
            <person name="Overmann J."/>
            <person name="Amann R."/>
            <person name="Jetten M.S.M."/>
            <person name="Mascher T."/>
            <person name="Medema M.H."/>
            <person name="Devos D.P."/>
            <person name="Kaster A.-K."/>
            <person name="Ovreas L."/>
            <person name="Rohde M."/>
            <person name="Galperin M.Y."/>
            <person name="Jogler C."/>
        </authorList>
    </citation>
    <scope>NUCLEOTIDE SEQUENCE [LARGE SCALE GENOMIC DNA]</scope>
    <source>
        <strain evidence="2 3">OJF2</strain>
    </source>
</reference>
<evidence type="ECO:0000313" key="2">
    <source>
        <dbReference type="EMBL" id="QEH33757.1"/>
    </source>
</evidence>
<feature type="transmembrane region" description="Helical" evidence="1">
    <location>
        <begin position="7"/>
        <end position="26"/>
    </location>
</feature>